<gene>
    <name evidence="1" type="ORF">QL112_016770</name>
</gene>
<dbReference type="InterPro" id="IPR050708">
    <property type="entry name" value="T6SS_VgrG/RHS"/>
</dbReference>
<protein>
    <submittedName>
        <fullName evidence="1">RHS repeat-associated core domain-containing protein</fullName>
    </submittedName>
</protein>
<dbReference type="Gene3D" id="2.180.10.10">
    <property type="entry name" value="RHS repeat-associated core"/>
    <property type="match status" value="1"/>
</dbReference>
<dbReference type="EMBL" id="CP133647">
    <property type="protein sequence ID" value="WNH04210.1"/>
    <property type="molecule type" value="Genomic_DNA"/>
</dbReference>
<sequence>MVRWSSLSGMSTKQRSSITSGLWGSAKIRNRGLYYNRFRYYSPETGQYISPDPLGLAGGFNQYGYVDNPVKYVDPLGLIKSCPPPEIRGTQTGFRNPQQIDGIKRDMLNGSFDFQNIEKRIGGYLNRFS</sequence>
<evidence type="ECO:0000313" key="1">
    <source>
        <dbReference type="EMBL" id="WNH04210.1"/>
    </source>
</evidence>
<accession>A0ABY9XNN1</accession>
<name>A0ABY9XNN1_9GAMM</name>
<dbReference type="NCBIfam" id="TIGR03696">
    <property type="entry name" value="Rhs_assc_core"/>
    <property type="match status" value="1"/>
</dbReference>
<keyword evidence="2" id="KW-1185">Reference proteome</keyword>
<reference evidence="1 2" key="1">
    <citation type="journal article" date="2023" name="Access Microbiol">
        <title>The genome of a steinernematid-associated Pseudomonas piscis bacterium encodes the biosynthesis of insect toxins.</title>
        <authorList>
            <person name="Awori R.M."/>
            <person name="Hendre P."/>
            <person name="Amugune N.O."/>
        </authorList>
    </citation>
    <scope>NUCLEOTIDE SEQUENCE [LARGE SCALE GENOMIC DNA]</scope>
    <source>
        <strain evidence="1 2">97</strain>
    </source>
</reference>
<organism evidence="1 2">
    <name type="scientific">Xenorhabdus griffiniae</name>
    <dbReference type="NCBI Taxonomy" id="351672"/>
    <lineage>
        <taxon>Bacteria</taxon>
        <taxon>Pseudomonadati</taxon>
        <taxon>Pseudomonadota</taxon>
        <taxon>Gammaproteobacteria</taxon>
        <taxon>Enterobacterales</taxon>
        <taxon>Morganellaceae</taxon>
        <taxon>Xenorhabdus</taxon>
    </lineage>
</organism>
<dbReference type="PANTHER" id="PTHR32305">
    <property type="match status" value="1"/>
</dbReference>
<dbReference type="PRINTS" id="PR00394">
    <property type="entry name" value="RHSPROTEIN"/>
</dbReference>
<dbReference type="PANTHER" id="PTHR32305:SF15">
    <property type="entry name" value="PROTEIN RHSA-RELATED"/>
    <property type="match status" value="1"/>
</dbReference>
<proteinExistence type="predicted"/>
<dbReference type="InterPro" id="IPR022385">
    <property type="entry name" value="Rhs_assc_core"/>
</dbReference>
<evidence type="ECO:0000313" key="2">
    <source>
        <dbReference type="Proteomes" id="UP001300348"/>
    </source>
</evidence>
<dbReference type="Proteomes" id="UP001300348">
    <property type="component" value="Chromosome"/>
</dbReference>